<dbReference type="OrthoDB" id="1906545at2759"/>
<dbReference type="Pfam" id="PF03107">
    <property type="entry name" value="C1_2"/>
    <property type="match status" value="2"/>
</dbReference>
<evidence type="ECO:0000256" key="2">
    <source>
        <dbReference type="ARBA" id="ARBA00022737"/>
    </source>
</evidence>
<sequence>MAARPLERTPGFACKGCDFNLHDYCWTCPRSLSSFMHSHPLSLDVGMEQGTSQNEHFCDVCGELVEGLCYRCKDCEFNVHPLCTQLPQQLCHHPRHTIHPLKLEKISSSRSCAVCHVCAGACDSWRYRCEICGFDIHMECLLVPCDHPPTQRSISPRWPPPACDLPTQRSDPKFPPYNGACRGLVPSPSPNNMYNYVNHDSPCGPPLPHYGAYPNMPSGPSPYPIYVNSVQSYGLPLPLPPPLPLPLPHYGAYTYGMIPSGPNPYHNNYANQAVEGRCNTWKEAQEDI</sequence>
<evidence type="ECO:0000256" key="1">
    <source>
        <dbReference type="ARBA" id="ARBA00022723"/>
    </source>
</evidence>
<protein>
    <recommendedName>
        <fullName evidence="4">Phorbol-ester/DAG-type domain-containing protein</fullName>
    </recommendedName>
</protein>
<keyword evidence="1" id="KW-0479">Metal-binding</keyword>
<evidence type="ECO:0000259" key="4">
    <source>
        <dbReference type="PROSITE" id="PS50081"/>
    </source>
</evidence>
<proteinExistence type="predicted"/>
<evidence type="ECO:0000313" key="5">
    <source>
        <dbReference type="EMBL" id="KAA8516386.1"/>
    </source>
</evidence>
<dbReference type="InterPro" id="IPR046349">
    <property type="entry name" value="C1-like_sf"/>
</dbReference>
<dbReference type="Proteomes" id="UP000325577">
    <property type="component" value="Linkage Group LG8"/>
</dbReference>
<dbReference type="EMBL" id="CM018051">
    <property type="protein sequence ID" value="KAA8516386.1"/>
    <property type="molecule type" value="Genomic_DNA"/>
</dbReference>
<dbReference type="AlphaFoldDB" id="A0A5J4ZF93"/>
<reference evidence="5 6" key="1">
    <citation type="submission" date="2019-09" db="EMBL/GenBank/DDBJ databases">
        <title>A chromosome-level genome assembly of the Chinese tupelo Nyssa sinensis.</title>
        <authorList>
            <person name="Yang X."/>
            <person name="Kang M."/>
            <person name="Yang Y."/>
            <person name="Xiong H."/>
            <person name="Wang M."/>
            <person name="Zhang Z."/>
            <person name="Wang Z."/>
            <person name="Wu H."/>
            <person name="Ma T."/>
            <person name="Liu J."/>
            <person name="Xi Z."/>
        </authorList>
    </citation>
    <scope>NUCLEOTIDE SEQUENCE [LARGE SCALE GENOMIC DNA]</scope>
    <source>
        <strain evidence="5">J267</strain>
        <tissue evidence="5">Leaf</tissue>
    </source>
</reference>
<evidence type="ECO:0000313" key="6">
    <source>
        <dbReference type="Proteomes" id="UP000325577"/>
    </source>
</evidence>
<dbReference type="GO" id="GO:0046872">
    <property type="term" value="F:metal ion binding"/>
    <property type="evidence" value="ECO:0007669"/>
    <property type="project" value="UniProtKB-KW"/>
</dbReference>
<dbReference type="InterPro" id="IPR002219">
    <property type="entry name" value="PKC_DAG/PE"/>
</dbReference>
<organism evidence="5 6">
    <name type="scientific">Nyssa sinensis</name>
    <dbReference type="NCBI Taxonomy" id="561372"/>
    <lineage>
        <taxon>Eukaryota</taxon>
        <taxon>Viridiplantae</taxon>
        <taxon>Streptophyta</taxon>
        <taxon>Embryophyta</taxon>
        <taxon>Tracheophyta</taxon>
        <taxon>Spermatophyta</taxon>
        <taxon>Magnoliopsida</taxon>
        <taxon>eudicotyledons</taxon>
        <taxon>Gunneridae</taxon>
        <taxon>Pentapetalae</taxon>
        <taxon>asterids</taxon>
        <taxon>Cornales</taxon>
        <taxon>Nyssaceae</taxon>
        <taxon>Nyssa</taxon>
    </lineage>
</organism>
<keyword evidence="3" id="KW-0862">Zinc</keyword>
<keyword evidence="6" id="KW-1185">Reference proteome</keyword>
<evidence type="ECO:0000256" key="3">
    <source>
        <dbReference type="ARBA" id="ARBA00022833"/>
    </source>
</evidence>
<accession>A0A5J4ZF93</accession>
<gene>
    <name evidence="5" type="ORF">F0562_016679</name>
</gene>
<dbReference type="InterPro" id="IPR004146">
    <property type="entry name" value="DC1"/>
</dbReference>
<dbReference type="PANTHER" id="PTHR47841:SF7">
    <property type="entry name" value="CYSTEINE_HISTIDINE-RICH C1 DOMAIN PROTEIN"/>
    <property type="match status" value="1"/>
</dbReference>
<dbReference type="PANTHER" id="PTHR47841">
    <property type="entry name" value="DIACYLGLYCEROL KINASE THETA-LIKE-RELATED"/>
    <property type="match status" value="1"/>
</dbReference>
<dbReference type="Gene3D" id="3.30.60.20">
    <property type="match status" value="1"/>
</dbReference>
<keyword evidence="2" id="KW-0677">Repeat</keyword>
<dbReference type="PROSITE" id="PS50081">
    <property type="entry name" value="ZF_DAG_PE_2"/>
    <property type="match status" value="1"/>
</dbReference>
<dbReference type="SUPFAM" id="SSF57889">
    <property type="entry name" value="Cysteine-rich domain"/>
    <property type="match status" value="2"/>
</dbReference>
<name>A0A5J4ZF93_9ASTE</name>
<feature type="domain" description="Phorbol-ester/DAG-type" evidence="4">
    <location>
        <begin position="38"/>
        <end position="91"/>
    </location>
</feature>